<reference evidence="1 2" key="1">
    <citation type="submission" date="2009-01" db="EMBL/GenBank/DDBJ databases">
        <authorList>
            <person name="Fulton L."/>
            <person name="Clifton S."/>
            <person name="Chinwalla A.T."/>
            <person name="Mitreva M."/>
            <person name="Sodergren E."/>
            <person name="Weinstock G."/>
            <person name="Clifton S."/>
            <person name="Dooling D.J."/>
            <person name="Fulton B."/>
            <person name="Minx P."/>
            <person name="Pepin K.H."/>
            <person name="Johnson M."/>
            <person name="Bhonagiri V."/>
            <person name="Nash W.E."/>
            <person name="Mardis E.R."/>
            <person name="Wilson R.K."/>
        </authorList>
    </citation>
    <scope>NUCLEOTIDE SEQUENCE [LARGE SCALE GENOMIC DNA]</scope>
    <source>
        <strain evidence="1 2">ATCC 33806</strain>
    </source>
</reference>
<name>C0E235_9CORY</name>
<dbReference type="Proteomes" id="UP000006247">
    <property type="component" value="Unassembled WGS sequence"/>
</dbReference>
<sequence>MTGTSDSVAVAIAERYLADTVEHFQVWETHYPKPEGDPSQEALASSEEASVRLIEMILEYAKETEDALLHVGAAFDANFTYATAIRLAEDGGAHSVRGVKLSSDRLGWSVVELSITTVRRIAYFCRQRSLVDRIRVYGQLVHYFHGLLGPWKCVAADASSECISGLIIAIELLVTSLKEYHSEGHGVVVKRTGVL</sequence>
<evidence type="ECO:0000313" key="1">
    <source>
        <dbReference type="EMBL" id="EEG27377.1"/>
    </source>
</evidence>
<evidence type="ECO:0000313" key="2">
    <source>
        <dbReference type="Proteomes" id="UP000006247"/>
    </source>
</evidence>
<comment type="caution">
    <text evidence="1">The sequence shown here is derived from an EMBL/GenBank/DDBJ whole genome shotgun (WGS) entry which is preliminary data.</text>
</comment>
<accession>C0E235</accession>
<dbReference type="HOGENOM" id="CLU_1394280_0_0_11"/>
<proteinExistence type="predicted"/>
<dbReference type="EMBL" id="ACEB01000017">
    <property type="protein sequence ID" value="EEG27377.1"/>
    <property type="molecule type" value="Genomic_DNA"/>
</dbReference>
<dbReference type="AlphaFoldDB" id="C0E235"/>
<protein>
    <submittedName>
        <fullName evidence="1">Uncharacterized protein</fullName>
    </submittedName>
</protein>
<organism evidence="1 2">
    <name type="scientific">Corynebacterium matruchotii ATCC 33806</name>
    <dbReference type="NCBI Taxonomy" id="566549"/>
    <lineage>
        <taxon>Bacteria</taxon>
        <taxon>Bacillati</taxon>
        <taxon>Actinomycetota</taxon>
        <taxon>Actinomycetes</taxon>
        <taxon>Mycobacteriales</taxon>
        <taxon>Corynebacteriaceae</taxon>
        <taxon>Corynebacterium</taxon>
    </lineage>
</organism>
<gene>
    <name evidence="1" type="ORF">CORMATOL_01040</name>
</gene>